<keyword evidence="8" id="KW-1185">Reference proteome</keyword>
<dbReference type="GO" id="GO:0009245">
    <property type="term" value="P:lipid A biosynthetic process"/>
    <property type="evidence" value="ECO:0007669"/>
    <property type="project" value="TreeGrafter"/>
</dbReference>
<dbReference type="RefSeq" id="WP_154424530.1">
    <property type="nucleotide sequence ID" value="NZ_JAQYGB010000002.1"/>
</dbReference>
<evidence type="ECO:0000256" key="4">
    <source>
        <dbReference type="NCBIfam" id="TIGR00517"/>
    </source>
</evidence>
<comment type="caution">
    <text evidence="7">The sequence shown here is derived from an EMBL/GenBank/DDBJ whole genome shotgun (WGS) entry which is preliminary data.</text>
</comment>
<keyword evidence="3" id="KW-0443">Lipid metabolism</keyword>
<dbReference type="GO" id="GO:0016020">
    <property type="term" value="C:membrane"/>
    <property type="evidence" value="ECO:0007669"/>
    <property type="project" value="GOC"/>
</dbReference>
<keyword evidence="3" id="KW-0963">Cytoplasm</keyword>
<dbReference type="PANTHER" id="PTHR20863">
    <property type="entry name" value="ACYL CARRIER PROTEIN"/>
    <property type="match status" value="1"/>
</dbReference>
<reference evidence="7 8" key="1">
    <citation type="submission" date="2019-08" db="EMBL/GenBank/DDBJ databases">
        <title>In-depth cultivation of the pig gut microbiome towards novel bacterial diversity and tailored functional studies.</title>
        <authorList>
            <person name="Wylensek D."/>
            <person name="Hitch T.C.A."/>
            <person name="Clavel T."/>
        </authorList>
    </citation>
    <scope>NUCLEOTIDE SEQUENCE [LARGE SCALE GENOMIC DNA]</scope>
    <source>
        <strain evidence="7 8">NM-380-WT-3C1</strain>
    </source>
</reference>
<evidence type="ECO:0000256" key="1">
    <source>
        <dbReference type="ARBA" id="ARBA00022450"/>
    </source>
</evidence>
<dbReference type="UniPathway" id="UPA00094"/>
<dbReference type="NCBIfam" id="NF002148">
    <property type="entry name" value="PRK00982.1-2"/>
    <property type="match status" value="1"/>
</dbReference>
<comment type="function">
    <text evidence="3 5">Carrier of the growing fatty acid chain in fatty acid biosynthesis.</text>
</comment>
<dbReference type="Pfam" id="PF00550">
    <property type="entry name" value="PP-binding"/>
    <property type="match status" value="1"/>
</dbReference>
<dbReference type="InterPro" id="IPR003231">
    <property type="entry name" value="ACP"/>
</dbReference>
<proteinExistence type="inferred from homology"/>
<dbReference type="GO" id="GO:0031177">
    <property type="term" value="F:phosphopantetheine binding"/>
    <property type="evidence" value="ECO:0007669"/>
    <property type="project" value="InterPro"/>
</dbReference>
<keyword evidence="1 3" id="KW-0596">Phosphopantetheine</keyword>
<comment type="subcellular location">
    <subcellularLocation>
        <location evidence="3">Cytoplasm</location>
    </subcellularLocation>
</comment>
<keyword evidence="3" id="KW-0276">Fatty acid metabolism</keyword>
<dbReference type="NCBIfam" id="TIGR00517">
    <property type="entry name" value="acyl_carrier"/>
    <property type="match status" value="1"/>
</dbReference>
<evidence type="ECO:0000259" key="6">
    <source>
        <dbReference type="PROSITE" id="PS50075"/>
    </source>
</evidence>
<dbReference type="NCBIfam" id="NF002151">
    <property type="entry name" value="PRK00982.1-5"/>
    <property type="match status" value="1"/>
</dbReference>
<dbReference type="SUPFAM" id="SSF47336">
    <property type="entry name" value="ACP-like"/>
    <property type="match status" value="1"/>
</dbReference>
<dbReference type="InterPro" id="IPR009081">
    <property type="entry name" value="PP-bd_ACP"/>
</dbReference>
<dbReference type="Gene3D" id="1.10.1200.10">
    <property type="entry name" value="ACP-like"/>
    <property type="match status" value="1"/>
</dbReference>
<evidence type="ECO:0000256" key="2">
    <source>
        <dbReference type="ARBA" id="ARBA00022553"/>
    </source>
</evidence>
<organism evidence="7 8">
    <name type="scientific">Bullifex porci</name>
    <dbReference type="NCBI Taxonomy" id="2606638"/>
    <lineage>
        <taxon>Bacteria</taxon>
        <taxon>Pseudomonadati</taxon>
        <taxon>Spirochaetota</taxon>
        <taxon>Spirochaetia</taxon>
        <taxon>Spirochaetales</taxon>
        <taxon>Spirochaetaceae</taxon>
        <taxon>Bullifex</taxon>
    </lineage>
</organism>
<name>A0A7X2PBC2_9SPIO</name>
<keyword evidence="2 3" id="KW-0597">Phosphoprotein</keyword>
<evidence type="ECO:0000313" key="8">
    <source>
        <dbReference type="Proteomes" id="UP000460549"/>
    </source>
</evidence>
<dbReference type="NCBIfam" id="NF002150">
    <property type="entry name" value="PRK00982.1-4"/>
    <property type="match status" value="1"/>
</dbReference>
<dbReference type="GO" id="GO:0000036">
    <property type="term" value="F:acyl carrier activity"/>
    <property type="evidence" value="ECO:0007669"/>
    <property type="project" value="UniProtKB-UniRule"/>
</dbReference>
<gene>
    <name evidence="3 7" type="primary">acpP</name>
    <name evidence="7" type="ORF">FYJ80_02370</name>
</gene>
<dbReference type="GO" id="GO:0005829">
    <property type="term" value="C:cytosol"/>
    <property type="evidence" value="ECO:0007669"/>
    <property type="project" value="TreeGrafter"/>
</dbReference>
<evidence type="ECO:0000256" key="3">
    <source>
        <dbReference type="HAMAP-Rule" id="MF_01217"/>
    </source>
</evidence>
<sequence length="80" mass="8720">MTQDQVLAKVRDLVAEKLSVDPAKVVPSASFRKDLGADSLDTYELVYAIEEELGVTIPDDMATEFETVGDAVKFLSEQLG</sequence>
<comment type="pathway">
    <text evidence="3 5">Lipid metabolism; fatty acid biosynthesis.</text>
</comment>
<dbReference type="GO" id="GO:0000035">
    <property type="term" value="F:acyl binding"/>
    <property type="evidence" value="ECO:0007669"/>
    <property type="project" value="TreeGrafter"/>
</dbReference>
<dbReference type="EMBL" id="VUNN01000003">
    <property type="protein sequence ID" value="MSU05627.1"/>
    <property type="molecule type" value="Genomic_DNA"/>
</dbReference>
<evidence type="ECO:0000313" key="7">
    <source>
        <dbReference type="EMBL" id="MSU05627.1"/>
    </source>
</evidence>
<comment type="similarity">
    <text evidence="3">Belongs to the acyl carrier protein (ACP) family.</text>
</comment>
<comment type="PTM">
    <text evidence="3">4'-phosphopantetheine is transferred from CoA to a specific serine of apo-ACP by AcpS. This modification is essential for activity because fatty acids are bound in thioester linkage to the sulfhydryl of the prosthetic group.</text>
</comment>
<keyword evidence="3" id="KW-0444">Lipid biosynthesis</keyword>
<dbReference type="AlphaFoldDB" id="A0A7X2PBC2"/>
<feature type="modified residue" description="O-(pantetheine 4'-phosphoryl)serine" evidence="3">
    <location>
        <position position="39"/>
    </location>
</feature>
<evidence type="ECO:0000256" key="5">
    <source>
        <dbReference type="RuleBase" id="RU003545"/>
    </source>
</evidence>
<keyword evidence="3" id="KW-0275">Fatty acid biosynthesis</keyword>
<dbReference type="PANTHER" id="PTHR20863:SF76">
    <property type="entry name" value="CARRIER DOMAIN-CONTAINING PROTEIN"/>
    <property type="match status" value="1"/>
</dbReference>
<dbReference type="SMART" id="SM00823">
    <property type="entry name" value="PKS_PP"/>
    <property type="match status" value="1"/>
</dbReference>
<protein>
    <recommendedName>
        <fullName evidence="3 4">Acyl carrier protein</fullName>
        <shortName evidence="3">ACP</shortName>
    </recommendedName>
</protein>
<dbReference type="HAMAP" id="MF_01217">
    <property type="entry name" value="Acyl_carrier"/>
    <property type="match status" value="1"/>
</dbReference>
<dbReference type="Proteomes" id="UP000460549">
    <property type="component" value="Unassembled WGS sequence"/>
</dbReference>
<accession>A0A7X2PBC2</accession>
<dbReference type="InterPro" id="IPR036736">
    <property type="entry name" value="ACP-like_sf"/>
</dbReference>
<feature type="domain" description="Carrier" evidence="6">
    <location>
        <begin position="4"/>
        <end position="79"/>
    </location>
</feature>
<dbReference type="PROSITE" id="PS50075">
    <property type="entry name" value="CARRIER"/>
    <property type="match status" value="1"/>
</dbReference>
<dbReference type="InterPro" id="IPR020806">
    <property type="entry name" value="PKS_PP-bd"/>
</dbReference>
<comment type="PTM">
    <text evidence="5">4'-phosphopantetheine is transferred from CoA to a specific serine of apo-ACP by acpS.</text>
</comment>